<proteinExistence type="predicted"/>
<evidence type="ECO:0000256" key="1">
    <source>
        <dbReference type="SAM" id="MobiDB-lite"/>
    </source>
</evidence>
<accession>A0A2H3BBW7</accession>
<evidence type="ECO:0000313" key="3">
    <source>
        <dbReference type="Proteomes" id="UP000218334"/>
    </source>
</evidence>
<sequence>MTSPSVVHVERPPLLKMQIEESQPQEIEENRHKGKGFIVRACLQSSKDKQARNVADQSRLCMGMSESIPIVDGGGRRKSSVGSGPNRNFGADCLFLLKTPRESRLS</sequence>
<reference evidence="3" key="1">
    <citation type="journal article" date="2017" name="Nat. Ecol. Evol.">
        <title>Genome expansion and lineage-specific genetic innovations in the forest pathogenic fungi Armillaria.</title>
        <authorList>
            <person name="Sipos G."/>
            <person name="Prasanna A.N."/>
            <person name="Walter M.C."/>
            <person name="O'Connor E."/>
            <person name="Balint B."/>
            <person name="Krizsan K."/>
            <person name="Kiss B."/>
            <person name="Hess J."/>
            <person name="Varga T."/>
            <person name="Slot J."/>
            <person name="Riley R."/>
            <person name="Boka B."/>
            <person name="Rigling D."/>
            <person name="Barry K."/>
            <person name="Lee J."/>
            <person name="Mihaltcheva S."/>
            <person name="LaButti K."/>
            <person name="Lipzen A."/>
            <person name="Waldron R."/>
            <person name="Moloney N.M."/>
            <person name="Sperisen C."/>
            <person name="Kredics L."/>
            <person name="Vagvoelgyi C."/>
            <person name="Patrignani A."/>
            <person name="Fitzpatrick D."/>
            <person name="Nagy I."/>
            <person name="Doyle S."/>
            <person name="Anderson J.B."/>
            <person name="Grigoriev I.V."/>
            <person name="Gueldener U."/>
            <person name="Muensterkoetter M."/>
            <person name="Nagy L.G."/>
        </authorList>
    </citation>
    <scope>NUCLEOTIDE SEQUENCE [LARGE SCALE GENOMIC DNA]</scope>
    <source>
        <strain evidence="3">28-4</strain>
    </source>
</reference>
<dbReference type="Proteomes" id="UP000218334">
    <property type="component" value="Unassembled WGS sequence"/>
</dbReference>
<evidence type="ECO:0000313" key="2">
    <source>
        <dbReference type="EMBL" id="PBK68355.1"/>
    </source>
</evidence>
<name>A0A2H3BBW7_9AGAR</name>
<keyword evidence="3" id="KW-1185">Reference proteome</keyword>
<feature type="region of interest" description="Disordered" evidence="1">
    <location>
        <begin position="67"/>
        <end position="87"/>
    </location>
</feature>
<dbReference type="EMBL" id="KZ293433">
    <property type="protein sequence ID" value="PBK68355.1"/>
    <property type="molecule type" value="Genomic_DNA"/>
</dbReference>
<gene>
    <name evidence="2" type="ORF">ARMSODRAFT_958454</name>
</gene>
<protein>
    <submittedName>
        <fullName evidence="2">Uncharacterized protein</fullName>
    </submittedName>
</protein>
<organism evidence="2 3">
    <name type="scientific">Armillaria solidipes</name>
    <dbReference type="NCBI Taxonomy" id="1076256"/>
    <lineage>
        <taxon>Eukaryota</taxon>
        <taxon>Fungi</taxon>
        <taxon>Dikarya</taxon>
        <taxon>Basidiomycota</taxon>
        <taxon>Agaricomycotina</taxon>
        <taxon>Agaricomycetes</taxon>
        <taxon>Agaricomycetidae</taxon>
        <taxon>Agaricales</taxon>
        <taxon>Marasmiineae</taxon>
        <taxon>Physalacriaceae</taxon>
        <taxon>Armillaria</taxon>
    </lineage>
</organism>
<dbReference type="AlphaFoldDB" id="A0A2H3BBW7"/>